<dbReference type="Gene3D" id="3.40.630.30">
    <property type="match status" value="1"/>
</dbReference>
<sequence>MNFYSLLFLLFLGIALVLLILYKLLLGRTAPKLTHGDLLKALSNYPNNHKSEGCEKVQPTTTMSKEDVDKISKSFEKGMDFQWLSDENMYNTSKPMASFVVTMSTNVGLKYGHVLELRDDQDQLQGYASLAHPGHSFKDLQYFSAMGFKKPFYTSKKAKKEGWGEIIASRMDEFAKISREFHDREFKNKKHWYILIFGVVGSAQGKGIGKKLLDCVCALAYESGHPIYLECHDGNVSYYEKRGFRKLGVMKLKKVKKKGFSEIKEANVNGMIWENKKKTD</sequence>
<comment type="caution">
    <text evidence="3">The sequence shown here is derived from an EMBL/GenBank/DDBJ whole genome shotgun (WGS) entry which is preliminary data.</text>
</comment>
<dbReference type="CDD" id="cd04301">
    <property type="entry name" value="NAT_SF"/>
    <property type="match status" value="1"/>
</dbReference>
<dbReference type="EMBL" id="JAOAOG010000276">
    <property type="protein sequence ID" value="KAJ6233734.1"/>
    <property type="molecule type" value="Genomic_DNA"/>
</dbReference>
<keyword evidence="1" id="KW-1133">Transmembrane helix</keyword>
<feature type="transmembrane region" description="Helical" evidence="1">
    <location>
        <begin position="6"/>
        <end position="25"/>
    </location>
</feature>
<keyword evidence="1" id="KW-0472">Membrane</keyword>
<gene>
    <name evidence="3" type="ORF">M0813_30043</name>
</gene>
<dbReference type="Pfam" id="PF00583">
    <property type="entry name" value="Acetyltransf_1"/>
    <property type="match status" value="1"/>
</dbReference>
<evidence type="ECO:0000313" key="4">
    <source>
        <dbReference type="Proteomes" id="UP001150062"/>
    </source>
</evidence>
<organism evidence="3 4">
    <name type="scientific">Anaeramoeba flamelloides</name>
    <dbReference type="NCBI Taxonomy" id="1746091"/>
    <lineage>
        <taxon>Eukaryota</taxon>
        <taxon>Metamonada</taxon>
        <taxon>Anaeramoebidae</taxon>
        <taxon>Anaeramoeba</taxon>
    </lineage>
</organism>
<evidence type="ECO:0000313" key="3">
    <source>
        <dbReference type="EMBL" id="KAJ6233734.1"/>
    </source>
</evidence>
<dbReference type="PROSITE" id="PS51186">
    <property type="entry name" value="GNAT"/>
    <property type="match status" value="1"/>
</dbReference>
<reference evidence="3" key="1">
    <citation type="submission" date="2022-08" db="EMBL/GenBank/DDBJ databases">
        <title>Novel sulfate-reducing endosymbionts in the free-living metamonad Anaeramoeba.</title>
        <authorList>
            <person name="Jerlstrom-Hultqvist J."/>
            <person name="Cepicka I."/>
            <person name="Gallot-Lavallee L."/>
            <person name="Salas-Leiva D."/>
            <person name="Curtis B.A."/>
            <person name="Zahonova K."/>
            <person name="Pipaliya S."/>
            <person name="Dacks J."/>
            <person name="Roger A.J."/>
        </authorList>
    </citation>
    <scope>NUCLEOTIDE SEQUENCE</scope>
    <source>
        <strain evidence="3">Schooner1</strain>
    </source>
</reference>
<evidence type="ECO:0000259" key="2">
    <source>
        <dbReference type="PROSITE" id="PS51186"/>
    </source>
</evidence>
<feature type="domain" description="N-acetyltransferase" evidence="2">
    <location>
        <begin position="115"/>
        <end position="267"/>
    </location>
</feature>
<keyword evidence="4" id="KW-1185">Reference proteome</keyword>
<proteinExistence type="predicted"/>
<dbReference type="PANTHER" id="PTHR42791:SF1">
    <property type="entry name" value="N-ACETYLTRANSFERASE DOMAIN-CONTAINING PROTEIN"/>
    <property type="match status" value="1"/>
</dbReference>
<dbReference type="InterPro" id="IPR052523">
    <property type="entry name" value="Trichothecene_AcTrans"/>
</dbReference>
<protein>
    <submittedName>
        <fullName evidence="3">Acetyltransferase</fullName>
    </submittedName>
</protein>
<name>A0ABQ8XNQ7_9EUKA</name>
<dbReference type="PANTHER" id="PTHR42791">
    <property type="entry name" value="GNAT FAMILY ACETYLTRANSFERASE"/>
    <property type="match status" value="1"/>
</dbReference>
<dbReference type="InterPro" id="IPR000182">
    <property type="entry name" value="GNAT_dom"/>
</dbReference>
<evidence type="ECO:0000256" key="1">
    <source>
        <dbReference type="SAM" id="Phobius"/>
    </source>
</evidence>
<keyword evidence="1" id="KW-0812">Transmembrane</keyword>
<dbReference type="InterPro" id="IPR016181">
    <property type="entry name" value="Acyl_CoA_acyltransferase"/>
</dbReference>
<dbReference type="Proteomes" id="UP001150062">
    <property type="component" value="Unassembled WGS sequence"/>
</dbReference>
<accession>A0ABQ8XNQ7</accession>
<dbReference type="SUPFAM" id="SSF55729">
    <property type="entry name" value="Acyl-CoA N-acyltransferases (Nat)"/>
    <property type="match status" value="1"/>
</dbReference>